<keyword evidence="2" id="KW-0472">Membrane</keyword>
<dbReference type="Proteomes" id="UP001445335">
    <property type="component" value="Unassembled WGS sequence"/>
</dbReference>
<evidence type="ECO:0000313" key="4">
    <source>
        <dbReference type="Proteomes" id="UP001445335"/>
    </source>
</evidence>
<feature type="compositionally biased region" description="Basic and acidic residues" evidence="1">
    <location>
        <begin position="104"/>
        <end position="114"/>
    </location>
</feature>
<accession>A0AAW1QJ30</accession>
<evidence type="ECO:0000256" key="2">
    <source>
        <dbReference type="SAM" id="Phobius"/>
    </source>
</evidence>
<organism evidence="3 4">
    <name type="scientific">Elliptochloris bilobata</name>
    <dbReference type="NCBI Taxonomy" id="381761"/>
    <lineage>
        <taxon>Eukaryota</taxon>
        <taxon>Viridiplantae</taxon>
        <taxon>Chlorophyta</taxon>
        <taxon>core chlorophytes</taxon>
        <taxon>Trebouxiophyceae</taxon>
        <taxon>Trebouxiophyceae incertae sedis</taxon>
        <taxon>Elliptochloris clade</taxon>
        <taxon>Elliptochloris</taxon>
    </lineage>
</organism>
<comment type="caution">
    <text evidence="3">The sequence shown here is derived from an EMBL/GenBank/DDBJ whole genome shotgun (WGS) entry which is preliminary data.</text>
</comment>
<evidence type="ECO:0000313" key="3">
    <source>
        <dbReference type="EMBL" id="KAK9821467.1"/>
    </source>
</evidence>
<evidence type="ECO:0000256" key="1">
    <source>
        <dbReference type="SAM" id="MobiDB-lite"/>
    </source>
</evidence>
<sequence length="134" mass="14490">MYIQAPLPITDDESPRKVFQDFHKKPWYVWLIVTVCCAVFGLVVIFVARGFHGWRRRWRLAAAAASTAIDPEKGATGPDVLAAAAKAPAAATLPAQTLPVGNEESQRAEKERRMGTGVPGAAAAKLRRVHSDAV</sequence>
<proteinExistence type="predicted"/>
<keyword evidence="2" id="KW-1133">Transmembrane helix</keyword>
<keyword evidence="4" id="KW-1185">Reference proteome</keyword>
<reference evidence="3 4" key="1">
    <citation type="journal article" date="2024" name="Nat. Commun.">
        <title>Phylogenomics reveals the evolutionary origins of lichenization in chlorophyte algae.</title>
        <authorList>
            <person name="Puginier C."/>
            <person name="Libourel C."/>
            <person name="Otte J."/>
            <person name="Skaloud P."/>
            <person name="Haon M."/>
            <person name="Grisel S."/>
            <person name="Petersen M."/>
            <person name="Berrin J.G."/>
            <person name="Delaux P.M."/>
            <person name="Dal Grande F."/>
            <person name="Keller J."/>
        </authorList>
    </citation>
    <scope>NUCLEOTIDE SEQUENCE [LARGE SCALE GENOMIC DNA]</scope>
    <source>
        <strain evidence="3 4">SAG 245.80</strain>
    </source>
</reference>
<keyword evidence="2" id="KW-0812">Transmembrane</keyword>
<gene>
    <name evidence="3" type="ORF">WJX81_006261</name>
</gene>
<feature type="transmembrane region" description="Helical" evidence="2">
    <location>
        <begin position="27"/>
        <end position="48"/>
    </location>
</feature>
<protein>
    <submittedName>
        <fullName evidence="3">Uncharacterized protein</fullName>
    </submittedName>
</protein>
<dbReference type="AlphaFoldDB" id="A0AAW1QJ30"/>
<feature type="region of interest" description="Disordered" evidence="1">
    <location>
        <begin position="95"/>
        <end position="134"/>
    </location>
</feature>
<dbReference type="EMBL" id="JALJOU010000101">
    <property type="protein sequence ID" value="KAK9821467.1"/>
    <property type="molecule type" value="Genomic_DNA"/>
</dbReference>
<name>A0AAW1QJ30_9CHLO</name>